<dbReference type="Gene3D" id="3.40.50.1820">
    <property type="entry name" value="alpha/beta hydrolase"/>
    <property type="match status" value="1"/>
</dbReference>
<feature type="domain" description="AB hydrolase-1" evidence="3">
    <location>
        <begin position="29"/>
        <end position="141"/>
    </location>
</feature>
<keyword evidence="2" id="KW-0378">Hydrolase</keyword>
<dbReference type="InterPro" id="IPR029058">
    <property type="entry name" value="AB_hydrolase_fold"/>
</dbReference>
<dbReference type="EMBL" id="CAKLDM010000002">
    <property type="protein sequence ID" value="CAH0539360.1"/>
    <property type="molecule type" value="Genomic_DNA"/>
</dbReference>
<evidence type="ECO:0000256" key="2">
    <source>
        <dbReference type="ARBA" id="ARBA00022801"/>
    </source>
</evidence>
<keyword evidence="4" id="KW-0456">Lyase</keyword>
<protein>
    <submittedName>
        <fullName evidence="4">2-succinyl-6-hydroxy-2, 4-cyclohexadiene-1-carboxylate synthase</fullName>
        <ecNumber evidence="4">4.2.99.20</ecNumber>
    </submittedName>
</protein>
<comment type="caution">
    <text evidence="4">The sequence shown here is derived from an EMBL/GenBank/DDBJ whole genome shotgun (WGS) entry which is preliminary data.</text>
</comment>
<dbReference type="Pfam" id="PF00561">
    <property type="entry name" value="Abhydrolase_1"/>
    <property type="match status" value="1"/>
</dbReference>
<reference evidence="4" key="1">
    <citation type="submission" date="2021-11" db="EMBL/GenBank/DDBJ databases">
        <authorList>
            <person name="Rodrigo-Torres L."/>
            <person name="Arahal R. D."/>
            <person name="Lucena T."/>
        </authorList>
    </citation>
    <scope>NUCLEOTIDE SEQUENCE</scope>
    <source>
        <strain evidence="4">CECT 7928</strain>
    </source>
</reference>
<comment type="similarity">
    <text evidence="1">Belongs to the AB hydrolase superfamily.</text>
</comment>
<evidence type="ECO:0000259" key="3">
    <source>
        <dbReference type="Pfam" id="PF00561"/>
    </source>
</evidence>
<dbReference type="PANTHER" id="PTHR43798:SF14">
    <property type="entry name" value="SERINE HYDROLASE-LIKE PROTEIN DDB_G0286239"/>
    <property type="match status" value="1"/>
</dbReference>
<dbReference type="Proteomes" id="UP000838748">
    <property type="component" value="Unassembled WGS sequence"/>
</dbReference>
<gene>
    <name evidence="4" type="primary">menH_4</name>
    <name evidence="4" type="ORF">VMF7928_02087</name>
</gene>
<dbReference type="RefSeq" id="WP_237361401.1">
    <property type="nucleotide sequence ID" value="NZ_CAKLDM010000002.1"/>
</dbReference>
<dbReference type="InterPro" id="IPR050266">
    <property type="entry name" value="AB_hydrolase_sf"/>
</dbReference>
<dbReference type="EC" id="4.2.99.20" evidence="4"/>
<evidence type="ECO:0000313" key="5">
    <source>
        <dbReference type="Proteomes" id="UP000838748"/>
    </source>
</evidence>
<proteinExistence type="inferred from homology"/>
<evidence type="ECO:0000256" key="1">
    <source>
        <dbReference type="ARBA" id="ARBA00008645"/>
    </source>
</evidence>
<name>A0ABN8E3U5_9VIBR</name>
<keyword evidence="5" id="KW-1185">Reference proteome</keyword>
<accession>A0ABN8E3U5</accession>
<evidence type="ECO:0000313" key="4">
    <source>
        <dbReference type="EMBL" id="CAH0539360.1"/>
    </source>
</evidence>
<sequence length="287" mass="32425">MKFQENRYPLAGGNIAAKEFGDTKSSAVTLMFLHGWLDNAASFDSTIEALSRSNFDLHYCAIDLPGHGLSFHKPEGNFYPFHDYVDDLYQLLTNHFSTQKIIFVGHSLGALIASCFSAAFPELVQGLVQIEGVGPLPELEHNTVERLREGVISRKRILSKPTRSFKGLEPVIQRRAKLNQLDGKLIEPVIIRGTQKKQGEYFWRHDIKLQCHSVYRMSFRHADEVLKQITCPHVVVLGESGYPELKSRIKQLDTQQFHLKTVKGGHHCHLENPIDVSEAILGLVNKT</sequence>
<dbReference type="GO" id="GO:0070205">
    <property type="term" value="F:2-succinyl-6-hydroxy-2,4-cyclohexadiene-1-carboxylate synthase activity"/>
    <property type="evidence" value="ECO:0007669"/>
    <property type="project" value="UniProtKB-EC"/>
</dbReference>
<dbReference type="InterPro" id="IPR000073">
    <property type="entry name" value="AB_hydrolase_1"/>
</dbReference>
<dbReference type="SUPFAM" id="SSF53474">
    <property type="entry name" value="alpha/beta-Hydrolases"/>
    <property type="match status" value="1"/>
</dbReference>
<organism evidence="4 5">
    <name type="scientific">Vibrio marisflavi CECT 7928</name>
    <dbReference type="NCBI Taxonomy" id="634439"/>
    <lineage>
        <taxon>Bacteria</taxon>
        <taxon>Pseudomonadati</taxon>
        <taxon>Pseudomonadota</taxon>
        <taxon>Gammaproteobacteria</taxon>
        <taxon>Vibrionales</taxon>
        <taxon>Vibrionaceae</taxon>
        <taxon>Vibrio</taxon>
    </lineage>
</organism>
<dbReference type="PANTHER" id="PTHR43798">
    <property type="entry name" value="MONOACYLGLYCEROL LIPASE"/>
    <property type="match status" value="1"/>
</dbReference>